<evidence type="ECO:0000259" key="2">
    <source>
        <dbReference type="Pfam" id="PF13764"/>
    </source>
</evidence>
<keyword evidence="1" id="KW-0862">Zinc</keyword>
<protein>
    <submittedName>
        <fullName evidence="4">E3 ubiquitin-protein ligase UBR4-like</fullName>
    </submittedName>
</protein>
<feature type="domain" description="E3 ubiquitin ligase UBR4 C-terminal" evidence="2">
    <location>
        <begin position="1"/>
        <end position="232"/>
    </location>
</feature>
<dbReference type="InterPro" id="IPR025704">
    <property type="entry name" value="E3_Ub_ligase_UBR4_C"/>
</dbReference>
<gene>
    <name evidence="4" type="primary">LOC106820277</name>
</gene>
<evidence type="ECO:0000256" key="1">
    <source>
        <dbReference type="PROSITE-ProRule" id="PRU01388"/>
    </source>
</evidence>
<feature type="region of interest" description="UBR4 E3 catalytic module" evidence="1">
    <location>
        <begin position="1"/>
        <end position="232"/>
    </location>
</feature>
<dbReference type="PANTHER" id="PTHR21725:SF1">
    <property type="entry name" value="E3 UBIQUITIN-PROTEIN LIGASE UBR4"/>
    <property type="match status" value="1"/>
</dbReference>
<keyword evidence="3" id="KW-1185">Reference proteome</keyword>
<dbReference type="InterPro" id="IPR045189">
    <property type="entry name" value="UBR4-like"/>
</dbReference>
<evidence type="ECO:0000313" key="4">
    <source>
        <dbReference type="RefSeq" id="XP_014680287.1"/>
    </source>
</evidence>
<dbReference type="GeneID" id="106820277"/>
<sequence>MESLKGNEEVAERILEVRQQTKTEKKRLAMAMRKKQLGALGMKTNEKGQVTAKSSVLKQMEDLGEETGLTCCICREGYKYHPNKVLGIYTFTKRCNVEDFENKSRKTAGYTTVSHFNIVHVDCHMAAVRLARGREEWESAALQNANTKCNGLLPVWGPNVAESLFANCLARHNTYLQECTGHRDITYQSSVHDLKLLIARFAQERSFSEDTGGGGRESNMKLLPYMLHMALY</sequence>
<dbReference type="RefSeq" id="XP_014680287.1">
    <property type="nucleotide sequence ID" value="XM_014824801.1"/>
</dbReference>
<organism evidence="3 4">
    <name type="scientific">Priapulus caudatus</name>
    <name type="common">Priapulid worm</name>
    <dbReference type="NCBI Taxonomy" id="37621"/>
    <lineage>
        <taxon>Eukaryota</taxon>
        <taxon>Metazoa</taxon>
        <taxon>Ecdysozoa</taxon>
        <taxon>Scalidophora</taxon>
        <taxon>Priapulida</taxon>
        <taxon>Priapulimorpha</taxon>
        <taxon>Priapulimorphida</taxon>
        <taxon>Priapulidae</taxon>
        <taxon>Priapulus</taxon>
    </lineage>
</organism>
<name>A0ABM1F766_PRICU</name>
<keyword evidence="1" id="KW-0479">Metal-binding</keyword>
<dbReference type="Pfam" id="PF13764">
    <property type="entry name" value="E3_UbLigase_R4"/>
    <property type="match status" value="1"/>
</dbReference>
<evidence type="ECO:0000313" key="3">
    <source>
        <dbReference type="Proteomes" id="UP000695022"/>
    </source>
</evidence>
<dbReference type="Proteomes" id="UP000695022">
    <property type="component" value="Unplaced"/>
</dbReference>
<accession>A0ABM1F766</accession>
<keyword evidence="1" id="KW-0863">Zinc-finger</keyword>
<comment type="similarity">
    <text evidence="1">Belongs to the UBR4 family.</text>
</comment>
<dbReference type="PANTHER" id="PTHR21725">
    <property type="entry name" value="E3 UBIQUITIN-PROTEIN LIGASE UBR4"/>
    <property type="match status" value="1"/>
</dbReference>
<feature type="non-terminal residue" evidence="4">
    <location>
        <position position="232"/>
    </location>
</feature>
<dbReference type="PROSITE" id="PS52043">
    <property type="entry name" value="UBR4_E3"/>
    <property type="match status" value="1"/>
</dbReference>
<proteinExistence type="inferred from homology"/>
<reference evidence="4" key="1">
    <citation type="submission" date="2025-08" db="UniProtKB">
        <authorList>
            <consortium name="RefSeq"/>
        </authorList>
    </citation>
    <scope>IDENTIFICATION</scope>
</reference>